<name>A0ABD1VLS6_9LAMI</name>
<sequence>METVDPAFGINQEASMFLLQKEENRQIRIQNGFEELPGFSRNRRRGDLLGFSTNRATRTTTTPTNRATRILKVARVNGRTMIVTIDKRIRTTRSVITRQNIASGSSRRK</sequence>
<accession>A0ABD1VLS6</accession>
<evidence type="ECO:0000313" key="2">
    <source>
        <dbReference type="Proteomes" id="UP001604277"/>
    </source>
</evidence>
<comment type="caution">
    <text evidence="1">The sequence shown here is derived from an EMBL/GenBank/DDBJ whole genome shotgun (WGS) entry which is preliminary data.</text>
</comment>
<evidence type="ECO:0000313" key="1">
    <source>
        <dbReference type="EMBL" id="KAL2538177.1"/>
    </source>
</evidence>
<keyword evidence="2" id="KW-1185">Reference proteome</keyword>
<organism evidence="1 2">
    <name type="scientific">Forsythia ovata</name>
    <dbReference type="NCBI Taxonomy" id="205694"/>
    <lineage>
        <taxon>Eukaryota</taxon>
        <taxon>Viridiplantae</taxon>
        <taxon>Streptophyta</taxon>
        <taxon>Embryophyta</taxon>
        <taxon>Tracheophyta</taxon>
        <taxon>Spermatophyta</taxon>
        <taxon>Magnoliopsida</taxon>
        <taxon>eudicotyledons</taxon>
        <taxon>Gunneridae</taxon>
        <taxon>Pentapetalae</taxon>
        <taxon>asterids</taxon>
        <taxon>lamiids</taxon>
        <taxon>Lamiales</taxon>
        <taxon>Oleaceae</taxon>
        <taxon>Forsythieae</taxon>
        <taxon>Forsythia</taxon>
    </lineage>
</organism>
<protein>
    <submittedName>
        <fullName evidence="1">Uncharacterized protein</fullName>
    </submittedName>
</protein>
<proteinExistence type="predicted"/>
<reference evidence="2" key="1">
    <citation type="submission" date="2024-07" db="EMBL/GenBank/DDBJ databases">
        <title>Two chromosome-level genome assemblies of Korean endemic species Abeliophyllum distichum and Forsythia ovata (Oleaceae).</title>
        <authorList>
            <person name="Jang H."/>
        </authorList>
    </citation>
    <scope>NUCLEOTIDE SEQUENCE [LARGE SCALE GENOMIC DNA]</scope>
</reference>
<dbReference type="Proteomes" id="UP001604277">
    <property type="component" value="Unassembled WGS sequence"/>
</dbReference>
<gene>
    <name evidence="1" type="ORF">Fot_19568</name>
</gene>
<dbReference type="AlphaFoldDB" id="A0ABD1VLS6"/>
<dbReference type="EMBL" id="JBFOLJ010000005">
    <property type="protein sequence ID" value="KAL2538177.1"/>
    <property type="molecule type" value="Genomic_DNA"/>
</dbReference>